<feature type="compositionally biased region" description="Polar residues" evidence="1">
    <location>
        <begin position="296"/>
        <end position="312"/>
    </location>
</feature>
<feature type="signal peptide" evidence="2">
    <location>
        <begin position="1"/>
        <end position="28"/>
    </location>
</feature>
<feature type="compositionally biased region" description="Basic and acidic residues" evidence="1">
    <location>
        <begin position="1798"/>
        <end position="1807"/>
    </location>
</feature>
<dbReference type="Proteomes" id="UP000593906">
    <property type="component" value="Chromosome 4"/>
</dbReference>
<feature type="compositionally biased region" description="Low complexity" evidence="1">
    <location>
        <begin position="1422"/>
        <end position="1431"/>
    </location>
</feature>
<feature type="region of interest" description="Disordered" evidence="1">
    <location>
        <begin position="1889"/>
        <end position="1912"/>
    </location>
</feature>
<feature type="compositionally biased region" description="Basic residues" evidence="1">
    <location>
        <begin position="1781"/>
        <end position="1797"/>
    </location>
</feature>
<evidence type="ECO:0000256" key="2">
    <source>
        <dbReference type="SAM" id="SignalP"/>
    </source>
</evidence>
<dbReference type="VEuPathDB" id="CryptoDB:CPATCC_0019130"/>
<sequence>MNTAIGRFYSQLSLLLIILSPFSKIAECNNGPNKNGGDPIVSRPGITTRSSAEGLGRTYDKGVKDTLSLLEQYYDGTDDWRRYNIANKNMKNINNEPSSEYDNVENIPNDELLVPSESEKVPEISAVAQTPADYKLPDAVIPLTKFNGNPLKDNKLNLKDSVDEDPALGKGALSDDASEDQTEVLSVSEGQSEGTEYEYKGDSEGFGPSDMGYEAISEQEPNMESYSYQYMGDDPEGGNDYSYKLESEADNSEPGVSYMMMDENGDDHPQSYIYKDGSENYKDHPGTEYEYVDGNDNGNESSIRYASENENNSDFEEKYISEAGDDGSPETETVYINGGDPDETEYEYTGNDSDGSETSEGEVSENENGKRNNKRHSKRRPKKPKLPKKWEIFTDDEKQEWLDRHPRTKRILDEEYGENKFTGRRPRRSRKKGSLEPLDRKPTLIKRRRRHEPGEQFNEEEEPILNGRRRRGRRQREDNPDDDLGLFRSGPRRRKRRDVYDLNDSPRMRNRRRRRGYDLIQDINGDPYLITVGERVLSKYPTNRRDKILRLRERALRDIKKGRRPNGDFEDIIDPVDLMLIYRDANKMPLLAVRNEGDIPLEYMLKLPKGIYRWEEIEPQEREKLRRKWREEIERGTFWDDDKLHGDWSDEVRLLGEWGEEEAIRGILGRETSPENQMGEEYSYYSFVPKFTDLRNKGVFSGEYPEDIEHLVLVGDMLPEDRFQGEFRVPELQLLKFHPRFSHYDELDDFVLENIQSRRNEGPTYTLNHKPSWMEYRTRGNFGKGISADKYSWLESLDRDDALRIIEEANYGDPDFNEKLLIKYPWLRDRVGEAIYSDDGLVLPIQVLNEFIPSSVYNLAREDEKYPGSKWYFSEIPSDQNLDRFITDIYERMGPNARYKSRKLNPYLNAGLENLFEIGLNPDGWDRETINYLRELFRDAENREIELLEELDGNNIYGNGSMHPRGSRRRKHKLRSSRPEMPIWYFGTEEQRDREKRLEFAIESDSTGEIIEGKPSVRKVFLDPTGRNPGGILSLELQDISDDPGYDVEPLGVPEANYFYDDEDDDDLNLEMLGSYPSSRASPLRTKNMYFENIPEGKYSDINTGIYPANYDWRSNKNRKLKHPSFNPIRRYIFNDDDIDIKSPLSISQSDFLQELSGFNERNPYLIGRVTGMNKDHLNRYGRPEKMRRNGRIEMKKRYPKSHKVNEFGQEDPMEIIRDYYDLNESSILDVLDGKGIYRPKKKKVGYGVSDLDYLRRSNDDDWNYMKKLKENNSSKPRSKRSDKPLWYYYDTIGRRWDDSIEDDLIDSSIDLIVKELQSKRKDNKKGILKKGTKSKDSRSLSRKERPRHSSEYDSEDYSINEIEDVKGKGKNKSKRRGSKKRRGRDKSKSRKGKKGKRVTFKLHSGDDEVETSENSSEDSVSDASSSQDESSNLEGESEAPETSKSESESESDEEDEDFEELGPLARKILMAAGYDDDLDPNIPLSIETEILDLIDTGKKGRMKNKLKRGNKSGKEELDDHLSLDKMREANKKIKVDKHDLSEVRRMRRDLNNDSGDLEALKTLIKKLHLNDFIELSDYSSLETSQDSEQMSNELEKSDNESEVSLSEDSQENSKEGDPLGDNNGKSNLKPLKVVRIKKNKDGTPIKTNNTDDSEEVSTSIDNNSSIEASQVEEEEISLSEWDSFINEEIKNLESKPAKSKSGKKKSKTEKGNRKKSQKKKGLEKSKEEKEALLRLGIDPKVIKRMNSLLKDKENGVKNALDYLLDELENNVEDSPESRHESKRSKRRKRKNRKRRQRENASRRPYDLEPVTPAFSRYILKLRDVLGPKEALEELLDNLDIDLSGYEPVQKELRRYITPNVINDIRVLRDKQNGDEKALNKLLNVLKIPNKRSSRRERSKHSKQPNQRAGRALPALLNDEDIKTVNRLLKRNKAPQALEYFLKSTDLDKDLEDNDQGVYRPNKSYSGLNLLPESLSKVTYLMNQGPQGCRDALSEIYDELGIPKQNNLFNGSLDAINPQSRKPLKRNRQRKMVMSPYLDDYESDYSESGDIIGDEFSEFDDFSTFIPREYYQLKDGRRGNAIDPIKRLPFRRDHTLPDTYRSSQAASRLPSPFEDQYSKTQIDHPMFRNFVIPTPRYYKAPEMSQYNRDLRDFVNNRRKAFGMPSIPDYQYWNYEPEITGRSVYEGLDTPTNRRRKQILDRKRKLGNYLDEEHEVSVPLDDENGTGKENSSKSVMMKSFVDDDLPESSEEFMLVQKPEYSEEELYDMGQCAAKDILSNKVKAKNGAETNDNLNIGPEGLQDDSDVFKVEREATREEILSTLVTDPRMEISKKLILREVSDDDDSVINKLNNIVIENPMMDRSNIPKPVETLEKLKEIQNQAPTSKEITNFGYLDPSLSSYDKKLYSDNFVQSLENESIEAIPVSISSQMFEECKDMADQLKMKELGCEKISGDTSESRRRPLDVRRFSKRVSKIKNIYAKSFLKQISFPGEVAKLYIDKFSDLKGWNKAMDKHRWVALPLVSPQSYIPNLGGLNLFQRMVLHQAVKKQKSHSPRRVVILAFSTRSFTEKKLPNSFASMGDFSGKKNALSSVEYSMNVEYNKGMLIIPLIDLALCIKGALQLNNTVTSKSKRTKLGTCIVGGVRSHFAAQKIYRVALKYLEMSPDLSLAKFLIIPLRIGKENLNEQLKLSESGNVDKNFDIQIPEDAISPAVSDLEFSKLQFEMKFENSKQVKERYNNKLSNLSEAIFKLYLMNSRELDIRSLKANGPRSIVIPMSFPQLYIKGYSRAQKLVKKIQNKYKPSLKNRSYRNKLKPGFILLINDSTVNSGANAKSFLNEQIKRIQTFFTNPYSFKNFKSRKYEGPVLEIKGVNSLQTRKFLLDAIARASRQPSVVPMIILPIFVDNNLKTSKSDRKAMDKALKKNIKHSNNI</sequence>
<keyword evidence="2" id="KW-0732">Signal</keyword>
<evidence type="ECO:0000313" key="3">
    <source>
        <dbReference type="EMBL" id="QOY42090.1"/>
    </source>
</evidence>
<feature type="region of interest" description="Disordered" evidence="1">
    <location>
        <begin position="1771"/>
        <end position="1808"/>
    </location>
</feature>
<feature type="compositionally biased region" description="Basic and acidic residues" evidence="1">
    <location>
        <begin position="433"/>
        <end position="442"/>
    </location>
</feature>
<feature type="region of interest" description="Disordered" evidence="1">
    <location>
        <begin position="1690"/>
        <end position="1728"/>
    </location>
</feature>
<feature type="region of interest" description="Disordered" evidence="1">
    <location>
        <begin position="160"/>
        <end position="213"/>
    </location>
</feature>
<feature type="compositionally biased region" description="Basic residues" evidence="1">
    <location>
        <begin position="422"/>
        <end position="432"/>
    </location>
</feature>
<feature type="compositionally biased region" description="Polar residues" evidence="1">
    <location>
        <begin position="183"/>
        <end position="194"/>
    </location>
</feature>
<protein>
    <submittedName>
        <fullName evidence="3">Uncharacterized protein</fullName>
    </submittedName>
</protein>
<accession>A0A7S7LGP0</accession>
<dbReference type="EMBL" id="CP044419">
    <property type="protein sequence ID" value="QOY42090.1"/>
    <property type="molecule type" value="Genomic_DNA"/>
</dbReference>
<gene>
    <name evidence="3" type="ORF">CPATCC_001694</name>
</gene>
<feature type="compositionally biased region" description="Acidic residues" evidence="1">
    <location>
        <begin position="1449"/>
        <end position="1461"/>
    </location>
</feature>
<feature type="region of interest" description="Disordered" evidence="1">
    <location>
        <begin position="1502"/>
        <end position="1521"/>
    </location>
</feature>
<feature type="compositionally biased region" description="Basic residues" evidence="1">
    <location>
        <begin position="1698"/>
        <end position="1720"/>
    </location>
</feature>
<feature type="compositionally biased region" description="Basic residues" evidence="1">
    <location>
        <begin position="1502"/>
        <end position="1512"/>
    </location>
</feature>
<feature type="compositionally biased region" description="Basic and acidic residues" evidence="1">
    <location>
        <begin position="388"/>
        <end position="413"/>
    </location>
</feature>
<feature type="compositionally biased region" description="Polar residues" evidence="1">
    <location>
        <begin position="1646"/>
        <end position="1669"/>
    </location>
</feature>
<feature type="compositionally biased region" description="Acidic residues" evidence="1">
    <location>
        <begin position="1353"/>
        <end position="1363"/>
    </location>
</feature>
<feature type="region of interest" description="Disordered" evidence="1">
    <location>
        <begin position="227"/>
        <end position="490"/>
    </location>
</feature>
<reference evidence="3 4" key="1">
    <citation type="submission" date="2019-09" db="EMBL/GenBank/DDBJ databases">
        <title>Consistent, comparative and evidence-based genome assembly and annotation for Cryptosporidium parvum, C. hominis and C. tyzzeri.</title>
        <authorList>
            <person name="Baptista R.P."/>
            <person name="Li Y."/>
            <person name="Sateriale A."/>
            <person name="Ansell B."/>
            <person name="Jex A."/>
            <person name="Sanders M."/>
            <person name="Brooks K."/>
            <person name="Tracey A."/>
            <person name="Berriman M."/>
            <person name="Striepen B."/>
            <person name="Cotton J.A."/>
            <person name="Kissinger J.C."/>
        </authorList>
    </citation>
    <scope>NUCLEOTIDE SEQUENCE [LARGE SCALE GENOMIC DNA]</scope>
    <source>
        <strain evidence="3 4">IOWA-ATCC</strain>
    </source>
</reference>
<feature type="compositionally biased region" description="Acidic residues" evidence="1">
    <location>
        <begin position="1408"/>
        <end position="1421"/>
    </location>
</feature>
<proteinExistence type="predicted"/>
<feature type="compositionally biased region" description="Basic and acidic residues" evidence="1">
    <location>
        <begin position="276"/>
        <end position="287"/>
    </location>
</feature>
<evidence type="ECO:0000256" key="1">
    <source>
        <dbReference type="SAM" id="MobiDB-lite"/>
    </source>
</evidence>
<feature type="compositionally biased region" description="Basic residues" evidence="1">
    <location>
        <begin position="1369"/>
        <end position="1401"/>
    </location>
</feature>
<feature type="compositionally biased region" description="Basic and acidic residues" evidence="1">
    <location>
        <begin position="1334"/>
        <end position="1352"/>
    </location>
</feature>
<dbReference type="OMA" id="LRCDNDS"/>
<feature type="chain" id="PRO_5030840548" evidence="2">
    <location>
        <begin position="29"/>
        <end position="2929"/>
    </location>
</feature>
<feature type="region of interest" description="Disordered" evidence="1">
    <location>
        <begin position="30"/>
        <end position="53"/>
    </location>
</feature>
<feature type="region of interest" description="Disordered" evidence="1">
    <location>
        <begin position="1583"/>
        <end position="1675"/>
    </location>
</feature>
<organism evidence="3 4">
    <name type="scientific">Cryptosporidium parvum</name>
    <dbReference type="NCBI Taxonomy" id="5807"/>
    <lineage>
        <taxon>Eukaryota</taxon>
        <taxon>Sar</taxon>
        <taxon>Alveolata</taxon>
        <taxon>Apicomplexa</taxon>
        <taxon>Conoidasida</taxon>
        <taxon>Coccidia</taxon>
        <taxon>Eucoccidiorida</taxon>
        <taxon>Eimeriorina</taxon>
        <taxon>Cryptosporidiidae</taxon>
        <taxon>Cryptosporidium</taxon>
    </lineage>
</organism>
<feature type="compositionally biased region" description="Acidic residues" evidence="1">
    <location>
        <begin position="354"/>
        <end position="365"/>
    </location>
</feature>
<name>A0A7S7LGP0_CRYPV</name>
<feature type="compositionally biased region" description="Polar residues" evidence="1">
    <location>
        <begin position="1583"/>
        <end position="1593"/>
    </location>
</feature>
<feature type="region of interest" description="Disordered" evidence="1">
    <location>
        <begin position="1323"/>
        <end position="1465"/>
    </location>
</feature>
<evidence type="ECO:0000313" key="4">
    <source>
        <dbReference type="Proteomes" id="UP000593906"/>
    </source>
</evidence>
<feature type="compositionally biased region" description="Basic residues" evidence="1">
    <location>
        <begin position="371"/>
        <end position="387"/>
    </location>
</feature>
<feature type="compositionally biased region" description="Basic residues" evidence="1">
    <location>
        <begin position="1323"/>
        <end position="1333"/>
    </location>
</feature>
<feature type="compositionally biased region" description="Basic residues" evidence="1">
    <location>
        <begin position="1889"/>
        <end position="1903"/>
    </location>
</feature>